<accession>A0ABD1YUE8</accession>
<gene>
    <name evidence="2" type="ORF">R1flu_004878</name>
</gene>
<dbReference type="Proteomes" id="UP001605036">
    <property type="component" value="Unassembled WGS sequence"/>
</dbReference>
<name>A0ABD1YUE8_9MARC</name>
<dbReference type="EMBL" id="JBHFFA010000003">
    <property type="protein sequence ID" value="KAL2633399.1"/>
    <property type="molecule type" value="Genomic_DNA"/>
</dbReference>
<proteinExistence type="predicted"/>
<evidence type="ECO:0000256" key="1">
    <source>
        <dbReference type="SAM" id="MobiDB-lite"/>
    </source>
</evidence>
<reference evidence="2 3" key="1">
    <citation type="submission" date="2024-09" db="EMBL/GenBank/DDBJ databases">
        <title>Chromosome-scale assembly of Riccia fluitans.</title>
        <authorList>
            <person name="Paukszto L."/>
            <person name="Sawicki J."/>
            <person name="Karawczyk K."/>
            <person name="Piernik-Szablinska J."/>
            <person name="Szczecinska M."/>
            <person name="Mazdziarz M."/>
        </authorList>
    </citation>
    <scope>NUCLEOTIDE SEQUENCE [LARGE SCALE GENOMIC DNA]</scope>
    <source>
        <strain evidence="2">Rf_01</strain>
        <tissue evidence="2">Aerial parts of the thallus</tissue>
    </source>
</reference>
<organism evidence="2 3">
    <name type="scientific">Riccia fluitans</name>
    <dbReference type="NCBI Taxonomy" id="41844"/>
    <lineage>
        <taxon>Eukaryota</taxon>
        <taxon>Viridiplantae</taxon>
        <taxon>Streptophyta</taxon>
        <taxon>Embryophyta</taxon>
        <taxon>Marchantiophyta</taxon>
        <taxon>Marchantiopsida</taxon>
        <taxon>Marchantiidae</taxon>
        <taxon>Marchantiales</taxon>
        <taxon>Ricciaceae</taxon>
        <taxon>Riccia</taxon>
    </lineage>
</organism>
<evidence type="ECO:0000313" key="2">
    <source>
        <dbReference type="EMBL" id="KAL2633399.1"/>
    </source>
</evidence>
<sequence>MYCLNMLKYVTSLQRHYVPEDIFLLGLQNTDAEGDRLLVKDTRGGTNVIGWNEIAVIFGAKHNDKEHFRSIKVMHTMLDKYNPRAYLPASVEHNPNKKLVSGQPYEEVLYYKDTAPYGPTYHLMTIVAKLFWSAGRSNRFLIPMVLAYLRDLHSHGYNWAKAILHGLQNKIHFLQSRACNNEDGKPIPMVWAPCFVSILFGLRRNLFVGTPLEEAKGCRCQLPEEIPIASSEQPVSTRRPRAKDKQSEEIVPASLEQPVSSQRPEDIPIASPEQPVSSKRPRAKDKERGLPSKKKNKVYNLLIPESSFQFVSVLRVLSLA</sequence>
<keyword evidence="3" id="KW-1185">Reference proteome</keyword>
<comment type="caution">
    <text evidence="2">The sequence shown here is derived from an EMBL/GenBank/DDBJ whole genome shotgun (WGS) entry which is preliminary data.</text>
</comment>
<dbReference type="AlphaFoldDB" id="A0ABD1YUE8"/>
<protein>
    <submittedName>
        <fullName evidence="2">Uncharacterized protein</fullName>
    </submittedName>
</protein>
<feature type="region of interest" description="Disordered" evidence="1">
    <location>
        <begin position="229"/>
        <end position="296"/>
    </location>
</feature>
<evidence type="ECO:0000313" key="3">
    <source>
        <dbReference type="Proteomes" id="UP001605036"/>
    </source>
</evidence>